<dbReference type="EMBL" id="SDVB01000238">
    <property type="protein sequence ID" value="RYC11623.1"/>
    <property type="molecule type" value="Genomic_DNA"/>
</dbReference>
<evidence type="ECO:0000313" key="9">
    <source>
        <dbReference type="EMBL" id="RYC11623.1"/>
    </source>
</evidence>
<proteinExistence type="predicted"/>
<evidence type="ECO:0000256" key="1">
    <source>
        <dbReference type="ARBA" id="ARBA00004202"/>
    </source>
</evidence>
<evidence type="ECO:0000256" key="6">
    <source>
        <dbReference type="ARBA" id="ARBA00023065"/>
    </source>
</evidence>
<dbReference type="GO" id="GO:0016887">
    <property type="term" value="F:ATP hydrolysis activity"/>
    <property type="evidence" value="ECO:0007669"/>
    <property type="project" value="InterPro"/>
</dbReference>
<dbReference type="GO" id="GO:0006826">
    <property type="term" value="P:iron ion transport"/>
    <property type="evidence" value="ECO:0007669"/>
    <property type="project" value="UniProtKB-KW"/>
</dbReference>
<keyword evidence="2" id="KW-0813">Transport</keyword>
<dbReference type="GO" id="GO:0005524">
    <property type="term" value="F:ATP binding"/>
    <property type="evidence" value="ECO:0007669"/>
    <property type="project" value="InterPro"/>
</dbReference>
<keyword evidence="6" id="KW-0406">Ion transport</keyword>
<keyword evidence="5" id="KW-0408">Iron</keyword>
<gene>
    <name evidence="9" type="ORF">EUU22_11110</name>
</gene>
<keyword evidence="7" id="KW-0472">Membrane</keyword>
<keyword evidence="3" id="KW-1003">Cell membrane</keyword>
<comment type="caution">
    <text evidence="9">The sequence shown here is derived from an EMBL/GenBank/DDBJ whole genome shotgun (WGS) entry which is preliminary data.</text>
</comment>
<protein>
    <submittedName>
        <fullName evidence="9">ABC transporter permease</fullName>
    </submittedName>
</protein>
<organism evidence="9 10">
    <name type="scientific">Ciceribacter ferrooxidans</name>
    <dbReference type="NCBI Taxonomy" id="2509717"/>
    <lineage>
        <taxon>Bacteria</taxon>
        <taxon>Pseudomonadati</taxon>
        <taxon>Pseudomonadota</taxon>
        <taxon>Alphaproteobacteria</taxon>
        <taxon>Hyphomicrobiales</taxon>
        <taxon>Rhizobiaceae</taxon>
        <taxon>Ciceribacter</taxon>
    </lineage>
</organism>
<dbReference type="Proteomes" id="UP000291088">
    <property type="component" value="Unassembled WGS sequence"/>
</dbReference>
<dbReference type="OrthoDB" id="9784297at2"/>
<accession>A0A4Q2T0Y5</accession>
<dbReference type="InterPro" id="IPR003959">
    <property type="entry name" value="ATPase_AAA_core"/>
</dbReference>
<evidence type="ECO:0000256" key="7">
    <source>
        <dbReference type="ARBA" id="ARBA00023136"/>
    </source>
</evidence>
<keyword evidence="4" id="KW-0410">Iron transport</keyword>
<comment type="subcellular location">
    <subcellularLocation>
        <location evidence="1">Cell membrane</location>
        <topology evidence="1">Peripheral membrane protein</topology>
    </subcellularLocation>
</comment>
<evidence type="ECO:0000256" key="3">
    <source>
        <dbReference type="ARBA" id="ARBA00022475"/>
    </source>
</evidence>
<evidence type="ECO:0000256" key="4">
    <source>
        <dbReference type="ARBA" id="ARBA00022496"/>
    </source>
</evidence>
<evidence type="ECO:0000259" key="8">
    <source>
        <dbReference type="SMART" id="SM00382"/>
    </source>
</evidence>
<keyword evidence="10" id="KW-1185">Reference proteome</keyword>
<sequence length="255" mass="29152">MLYLDSISRREDRPRPEYYPFSVPSLMRLDRLTFHTPITFLAGENATGKSTLLEALAAGMDAYAIGASGRVVDDPYLSHALELAGTFYFSRRRASRIRMFLRSEDVLGHIRSLNEERLEDFRYEMEKQERADLPDYDEVKRSIIRGNELDGRSHGERFLHILGERLHGGGLYFLDEPEAPLSPVNQIRLAQMLRGASRAGGQFIVATHSPVLLGLPEATIYEFNDDGIVQKRYEELTSVRLLKRFLAAPERYLDD</sequence>
<dbReference type="PANTHER" id="PTHR42771:SF2">
    <property type="entry name" value="IRON(3+)-HYDROXAMATE IMPORT ATP-BINDING PROTEIN FHUC"/>
    <property type="match status" value="1"/>
</dbReference>
<feature type="domain" description="AAA+ ATPase" evidence="8">
    <location>
        <begin position="35"/>
        <end position="234"/>
    </location>
</feature>
<evidence type="ECO:0000256" key="5">
    <source>
        <dbReference type="ARBA" id="ARBA00023004"/>
    </source>
</evidence>
<evidence type="ECO:0000313" key="10">
    <source>
        <dbReference type="Proteomes" id="UP000291088"/>
    </source>
</evidence>
<dbReference type="Pfam" id="PF13304">
    <property type="entry name" value="AAA_21"/>
    <property type="match status" value="1"/>
</dbReference>
<dbReference type="InterPro" id="IPR051535">
    <property type="entry name" value="Siderophore_ABC-ATPase"/>
</dbReference>
<name>A0A4Q2T0Y5_9HYPH</name>
<dbReference type="SUPFAM" id="SSF52540">
    <property type="entry name" value="P-loop containing nucleoside triphosphate hydrolases"/>
    <property type="match status" value="1"/>
</dbReference>
<dbReference type="AlphaFoldDB" id="A0A4Q2T0Y5"/>
<dbReference type="GO" id="GO:0005886">
    <property type="term" value="C:plasma membrane"/>
    <property type="evidence" value="ECO:0007669"/>
    <property type="project" value="UniProtKB-SubCell"/>
</dbReference>
<dbReference type="SMART" id="SM00382">
    <property type="entry name" value="AAA"/>
    <property type="match status" value="1"/>
</dbReference>
<reference evidence="9 10" key="1">
    <citation type="submission" date="2019-01" db="EMBL/GenBank/DDBJ databases">
        <authorList>
            <person name="Deng T."/>
        </authorList>
    </citation>
    <scope>NUCLEOTIDE SEQUENCE [LARGE SCALE GENOMIC DNA]</scope>
    <source>
        <strain evidence="9 10">F8825</strain>
    </source>
</reference>
<dbReference type="InterPro" id="IPR027417">
    <property type="entry name" value="P-loop_NTPase"/>
</dbReference>
<dbReference type="InterPro" id="IPR003593">
    <property type="entry name" value="AAA+_ATPase"/>
</dbReference>
<dbReference type="PANTHER" id="PTHR42771">
    <property type="entry name" value="IRON(3+)-HYDROXAMATE IMPORT ATP-BINDING PROTEIN FHUC"/>
    <property type="match status" value="1"/>
</dbReference>
<evidence type="ECO:0000256" key="2">
    <source>
        <dbReference type="ARBA" id="ARBA00022448"/>
    </source>
</evidence>
<dbReference type="Gene3D" id="3.40.50.300">
    <property type="entry name" value="P-loop containing nucleotide triphosphate hydrolases"/>
    <property type="match status" value="1"/>
</dbReference>